<dbReference type="InterPro" id="IPR002541">
    <property type="entry name" value="Cyt_c_assembly"/>
</dbReference>
<dbReference type="Pfam" id="PF01578">
    <property type="entry name" value="Cytochrom_C_asm"/>
    <property type="match status" value="1"/>
</dbReference>
<feature type="transmembrane region" description="Helical" evidence="1">
    <location>
        <begin position="177"/>
        <end position="199"/>
    </location>
</feature>
<feature type="domain" description="Cytochrome c assembly protein" evidence="2">
    <location>
        <begin position="39"/>
        <end position="263"/>
    </location>
</feature>
<dbReference type="EMBL" id="JAQLOI010000001">
    <property type="protein sequence ID" value="MDB1123021.1"/>
    <property type="molecule type" value="Genomic_DNA"/>
</dbReference>
<proteinExistence type="predicted"/>
<gene>
    <name evidence="3" type="ORF">PGX00_04750</name>
</gene>
<protein>
    <submittedName>
        <fullName evidence="3">Inner membrane protein YpjD</fullName>
    </submittedName>
</protein>
<feature type="transmembrane region" description="Helical" evidence="1">
    <location>
        <begin position="91"/>
        <end position="112"/>
    </location>
</feature>
<keyword evidence="1" id="KW-1133">Transmembrane helix</keyword>
<evidence type="ECO:0000259" key="2">
    <source>
        <dbReference type="Pfam" id="PF01578"/>
    </source>
</evidence>
<comment type="caution">
    <text evidence="3">The sequence shown here is derived from an EMBL/GenBank/DDBJ whole genome shotgun (WGS) entry which is preliminary data.</text>
</comment>
<accession>A0ABT4YPB0</accession>
<feature type="transmembrane region" description="Helical" evidence="1">
    <location>
        <begin position="211"/>
        <end position="229"/>
    </location>
</feature>
<evidence type="ECO:0000256" key="1">
    <source>
        <dbReference type="SAM" id="Phobius"/>
    </source>
</evidence>
<name>A0ABT4YPB0_9VIBR</name>
<reference evidence="3 4" key="1">
    <citation type="submission" date="2023-01" db="EMBL/GenBank/DDBJ databases">
        <title>Vibrio sp. KJ40-1 sp.nov, isolated from marine algae.</title>
        <authorList>
            <person name="Butt M."/>
            <person name="Kim J.M.J."/>
            <person name="Jeon C.O.C."/>
        </authorList>
    </citation>
    <scope>NUCLEOTIDE SEQUENCE [LARGE SCALE GENOMIC DNA]</scope>
    <source>
        <strain evidence="3 4">KJ40-1</strain>
    </source>
</reference>
<evidence type="ECO:0000313" key="4">
    <source>
        <dbReference type="Proteomes" id="UP001210678"/>
    </source>
</evidence>
<keyword evidence="1" id="KW-0812">Transmembrane</keyword>
<dbReference type="Proteomes" id="UP001210678">
    <property type="component" value="Unassembled WGS sequence"/>
</dbReference>
<keyword evidence="1" id="KW-0472">Membrane</keyword>
<keyword evidence="4" id="KW-1185">Reference proteome</keyword>
<organism evidence="3 4">
    <name type="scientific">Vibrio algarum</name>
    <dbReference type="NCBI Taxonomy" id="3020714"/>
    <lineage>
        <taxon>Bacteria</taxon>
        <taxon>Pseudomonadati</taxon>
        <taxon>Pseudomonadota</taxon>
        <taxon>Gammaproteobacteria</taxon>
        <taxon>Vibrionales</taxon>
        <taxon>Vibrionaceae</taxon>
        <taxon>Vibrio</taxon>
    </lineage>
</organism>
<feature type="transmembrane region" description="Helical" evidence="1">
    <location>
        <begin position="124"/>
        <end position="146"/>
    </location>
</feature>
<sequence>MDSLIAIASAILYALATATIVPGLSQQTKIKAKTVFISAALAIVFHAWLLHGQIHSNAGGQNLSILNVASVVSFITSLVMSFAMFKARLWFLLPVVYGFSIISILASSFLPGTFITHFEGKMGLLIHITIALFAYVTLTIAALYAIQLAWLDYKLKNKKAMAINPNLPPLMKVERQLFNIILLGNGLLTLTLLSGFVFLDDMFARGSAHKSILSFVAWVIYSILLWGHYQKGWRGKKVTWFAIAGATLLTLAYFGSRFVREIILN</sequence>
<dbReference type="PANTHER" id="PTHR38034:SF1">
    <property type="entry name" value="INNER MEMBRANE PROTEIN YPJD"/>
    <property type="match status" value="1"/>
</dbReference>
<feature type="transmembrane region" description="Helical" evidence="1">
    <location>
        <begin position="63"/>
        <end position="85"/>
    </location>
</feature>
<evidence type="ECO:0000313" key="3">
    <source>
        <dbReference type="EMBL" id="MDB1123021.1"/>
    </source>
</evidence>
<dbReference type="PANTHER" id="PTHR38034">
    <property type="entry name" value="INNER MEMBRANE PROTEIN YPJD"/>
    <property type="match status" value="1"/>
</dbReference>
<dbReference type="InterPro" id="IPR052372">
    <property type="entry name" value="YpjD/HemX"/>
</dbReference>
<dbReference type="RefSeq" id="WP_272133347.1">
    <property type="nucleotide sequence ID" value="NZ_JAQLOI010000001.1"/>
</dbReference>
<feature type="transmembrane region" description="Helical" evidence="1">
    <location>
        <begin position="34"/>
        <end position="51"/>
    </location>
</feature>
<feature type="transmembrane region" description="Helical" evidence="1">
    <location>
        <begin position="241"/>
        <end position="259"/>
    </location>
</feature>